<protein>
    <recommendedName>
        <fullName evidence="3">HTH CENPB-type domain-containing protein</fullName>
    </recommendedName>
</protein>
<dbReference type="EnsemblProtists" id="PYU1_T005649">
    <property type="protein sequence ID" value="PYU1_T005649"/>
    <property type="gene ID" value="PYU1_G005638"/>
</dbReference>
<evidence type="ECO:0000256" key="1">
    <source>
        <dbReference type="ARBA" id="ARBA00023125"/>
    </source>
</evidence>
<keyword evidence="5" id="KW-1185">Reference proteome</keyword>
<dbReference type="HOGENOM" id="CLU_044932_0_0_1"/>
<dbReference type="InParanoid" id="K3WL07"/>
<accession>K3WL07</accession>
<name>K3WL07_GLOUD</name>
<feature type="region of interest" description="Disordered" evidence="2">
    <location>
        <begin position="208"/>
        <end position="227"/>
    </location>
</feature>
<feature type="region of interest" description="Disordered" evidence="2">
    <location>
        <begin position="307"/>
        <end position="379"/>
    </location>
</feature>
<feature type="compositionally biased region" description="Polar residues" evidence="2">
    <location>
        <begin position="342"/>
        <end position="351"/>
    </location>
</feature>
<dbReference type="Proteomes" id="UP000019132">
    <property type="component" value="Unassembled WGS sequence"/>
</dbReference>
<feature type="compositionally biased region" description="Low complexity" evidence="2">
    <location>
        <begin position="8"/>
        <end position="22"/>
    </location>
</feature>
<dbReference type="eggNOG" id="KOG3105">
    <property type="taxonomic scope" value="Eukaryota"/>
</dbReference>
<feature type="compositionally biased region" description="Polar residues" evidence="2">
    <location>
        <begin position="366"/>
        <end position="378"/>
    </location>
</feature>
<reference evidence="4" key="3">
    <citation type="submission" date="2015-02" db="UniProtKB">
        <authorList>
            <consortium name="EnsemblProtists"/>
        </authorList>
    </citation>
    <scope>IDENTIFICATION</scope>
    <source>
        <strain evidence="4">DAOM BR144</strain>
    </source>
</reference>
<evidence type="ECO:0000256" key="2">
    <source>
        <dbReference type="SAM" id="MobiDB-lite"/>
    </source>
</evidence>
<dbReference type="Pfam" id="PF03221">
    <property type="entry name" value="HTH_Tnp_Tc5"/>
    <property type="match status" value="1"/>
</dbReference>
<dbReference type="InterPro" id="IPR009057">
    <property type="entry name" value="Homeodomain-like_sf"/>
</dbReference>
<feature type="region of interest" description="Disordered" evidence="2">
    <location>
        <begin position="1"/>
        <end position="28"/>
    </location>
</feature>
<feature type="compositionally biased region" description="Acidic residues" evidence="2">
    <location>
        <begin position="311"/>
        <end position="324"/>
    </location>
</feature>
<dbReference type="VEuPathDB" id="FungiDB:PYU1_G005638"/>
<evidence type="ECO:0000313" key="4">
    <source>
        <dbReference type="EnsemblProtists" id="PYU1_T005649"/>
    </source>
</evidence>
<dbReference type="SMART" id="SM00674">
    <property type="entry name" value="CENPB"/>
    <property type="match status" value="1"/>
</dbReference>
<dbReference type="AlphaFoldDB" id="K3WL07"/>
<dbReference type="SUPFAM" id="SSF46689">
    <property type="entry name" value="Homeodomain-like"/>
    <property type="match status" value="1"/>
</dbReference>
<feature type="domain" description="HTH CENPB-type" evidence="3">
    <location>
        <begin position="91"/>
        <end position="163"/>
    </location>
</feature>
<keyword evidence="1" id="KW-0238">DNA-binding</keyword>
<dbReference type="Gene3D" id="1.10.10.60">
    <property type="entry name" value="Homeodomain-like"/>
    <property type="match status" value="2"/>
</dbReference>
<proteinExistence type="predicted"/>
<dbReference type="InterPro" id="IPR006600">
    <property type="entry name" value="HTH_CenpB_DNA-bd_dom"/>
</dbReference>
<organism evidence="4 5">
    <name type="scientific">Globisporangium ultimum (strain ATCC 200006 / CBS 805.95 / DAOM BR144)</name>
    <name type="common">Pythium ultimum</name>
    <dbReference type="NCBI Taxonomy" id="431595"/>
    <lineage>
        <taxon>Eukaryota</taxon>
        <taxon>Sar</taxon>
        <taxon>Stramenopiles</taxon>
        <taxon>Oomycota</taxon>
        <taxon>Peronosporomycetes</taxon>
        <taxon>Pythiales</taxon>
        <taxon>Pythiaceae</taxon>
        <taxon>Globisporangium</taxon>
    </lineage>
</organism>
<dbReference type="PROSITE" id="PS51253">
    <property type="entry name" value="HTH_CENPB"/>
    <property type="match status" value="1"/>
</dbReference>
<reference evidence="5" key="2">
    <citation type="submission" date="2010-04" db="EMBL/GenBank/DDBJ databases">
        <authorList>
            <person name="Buell R."/>
            <person name="Hamilton J."/>
            <person name="Hostetler J."/>
        </authorList>
    </citation>
    <scope>NUCLEOTIDE SEQUENCE [LARGE SCALE GENOMIC DNA]</scope>
    <source>
        <strain evidence="5">DAOM:BR144</strain>
    </source>
</reference>
<dbReference type="GO" id="GO:0003677">
    <property type="term" value="F:DNA binding"/>
    <property type="evidence" value="ECO:0007669"/>
    <property type="project" value="UniProtKB-KW"/>
</dbReference>
<evidence type="ECO:0000313" key="5">
    <source>
        <dbReference type="Proteomes" id="UP000019132"/>
    </source>
</evidence>
<reference evidence="5" key="1">
    <citation type="journal article" date="2010" name="Genome Biol.">
        <title>Genome sequence of the necrotrophic plant pathogen Pythium ultimum reveals original pathogenicity mechanisms and effector repertoire.</title>
        <authorList>
            <person name="Levesque C.A."/>
            <person name="Brouwer H."/>
            <person name="Cano L."/>
            <person name="Hamilton J.P."/>
            <person name="Holt C."/>
            <person name="Huitema E."/>
            <person name="Raffaele S."/>
            <person name="Robideau G.P."/>
            <person name="Thines M."/>
            <person name="Win J."/>
            <person name="Zerillo M.M."/>
            <person name="Beakes G.W."/>
            <person name="Boore J.L."/>
            <person name="Busam D."/>
            <person name="Dumas B."/>
            <person name="Ferriera S."/>
            <person name="Fuerstenberg S.I."/>
            <person name="Gachon C.M."/>
            <person name="Gaulin E."/>
            <person name="Govers F."/>
            <person name="Grenville-Briggs L."/>
            <person name="Horner N."/>
            <person name="Hostetler J."/>
            <person name="Jiang R.H."/>
            <person name="Johnson J."/>
            <person name="Krajaejun T."/>
            <person name="Lin H."/>
            <person name="Meijer H.J."/>
            <person name="Moore B."/>
            <person name="Morris P."/>
            <person name="Phuntmart V."/>
            <person name="Puiu D."/>
            <person name="Shetty J."/>
            <person name="Stajich J.E."/>
            <person name="Tripathy S."/>
            <person name="Wawra S."/>
            <person name="van West P."/>
            <person name="Whitty B.R."/>
            <person name="Coutinho P.M."/>
            <person name="Henrissat B."/>
            <person name="Martin F."/>
            <person name="Thomas P.D."/>
            <person name="Tyler B.M."/>
            <person name="De Vries R.P."/>
            <person name="Kamoun S."/>
            <person name="Yandell M."/>
            <person name="Tisserat N."/>
            <person name="Buell C.R."/>
        </authorList>
    </citation>
    <scope>NUCLEOTIDE SEQUENCE</scope>
    <source>
        <strain evidence="5">DAOM:BR144</strain>
    </source>
</reference>
<dbReference type="PANTHER" id="PTHR33324">
    <property type="entry name" value="EXPRESSED PROTEIN"/>
    <property type="match status" value="1"/>
</dbReference>
<evidence type="ECO:0000259" key="3">
    <source>
        <dbReference type="PROSITE" id="PS51253"/>
    </source>
</evidence>
<feature type="compositionally biased region" description="Basic and acidic residues" evidence="2">
    <location>
        <begin position="325"/>
        <end position="335"/>
    </location>
</feature>
<dbReference type="PANTHER" id="PTHR33324:SF2">
    <property type="entry name" value="MYB_SANT-LIKE DNA-BINDING DOMAIN-CONTAINING PROTEIN"/>
    <property type="match status" value="1"/>
</dbReference>
<dbReference type="EMBL" id="GL376573">
    <property type="status" value="NOT_ANNOTATED_CDS"/>
    <property type="molecule type" value="Genomic_DNA"/>
</dbReference>
<dbReference type="STRING" id="431595.K3WL07"/>
<sequence length="437" mass="48235">MASINPDALQMAHQQQQRAQQQKPHVQRRNLSYQEKLMVIRKKDAEPSWTQENLALWAREQFKLNTKPTQATISNILRSRDKLQCMNVPPDFRSARPVKNPELDLAMIRWVLSMLSNNAPLTRDAIQQRAVALAEEMKITTGITFSKGWVSSFMKRHQLHFRKKQGDSVDADLEVIRQPLVPAAIAPPASNEAAPAPAPSVAVGDVAPASAKQPNKRKRAPNNAVITSAAAPATTTMNLRDLTGIEVRVKIATLVNSFKAANSWLSETGLHEALGIERAAGGNDVKSHVLQLCKHYDLLAPVLTGHVSSGNDEEGEDNDVEMEDHDVQAKRDQEAAAKLAAVNSNKSIPSPKSTPPLAANKKRRNSTNGSSSKQQQVDKQLGIDREKQQQLFDLECQKLQVDIEAKQVQLMVEKTLARKKLLDAGIPVAEVDKIFPM</sequence>